<keyword evidence="3" id="KW-1185">Reference proteome</keyword>
<proteinExistence type="predicted"/>
<feature type="region of interest" description="Disordered" evidence="1">
    <location>
        <begin position="1"/>
        <end position="27"/>
    </location>
</feature>
<reference evidence="2" key="1">
    <citation type="submission" date="2022-12" db="EMBL/GenBank/DDBJ databases">
        <authorList>
            <person name="Petersen C."/>
        </authorList>
    </citation>
    <scope>NUCLEOTIDE SEQUENCE</scope>
    <source>
        <strain evidence="2">IBT 29677</strain>
    </source>
</reference>
<dbReference type="RefSeq" id="XP_056490357.1">
    <property type="nucleotide sequence ID" value="XM_056631055.1"/>
</dbReference>
<dbReference type="AlphaFoldDB" id="A0A9W9W486"/>
<dbReference type="Proteomes" id="UP001147747">
    <property type="component" value="Unassembled WGS sequence"/>
</dbReference>
<dbReference type="OrthoDB" id="4364054at2759"/>
<sequence>MSGLSDEESVTSKLHLPGDRTQEEARLEKKGCLKSLRRYRHNVYKEEQQASKQGKADFDSFVEFLQVEH</sequence>
<evidence type="ECO:0000256" key="1">
    <source>
        <dbReference type="SAM" id="MobiDB-lite"/>
    </source>
</evidence>
<organism evidence="2 3">
    <name type="scientific">Penicillium cosmopolitanum</name>
    <dbReference type="NCBI Taxonomy" id="1131564"/>
    <lineage>
        <taxon>Eukaryota</taxon>
        <taxon>Fungi</taxon>
        <taxon>Dikarya</taxon>
        <taxon>Ascomycota</taxon>
        <taxon>Pezizomycotina</taxon>
        <taxon>Eurotiomycetes</taxon>
        <taxon>Eurotiomycetidae</taxon>
        <taxon>Eurotiales</taxon>
        <taxon>Aspergillaceae</taxon>
        <taxon>Penicillium</taxon>
    </lineage>
</organism>
<gene>
    <name evidence="2" type="ORF">N7509_006418</name>
</gene>
<feature type="compositionally biased region" description="Basic and acidic residues" evidence="1">
    <location>
        <begin position="16"/>
        <end position="27"/>
    </location>
</feature>
<evidence type="ECO:0000313" key="3">
    <source>
        <dbReference type="Proteomes" id="UP001147747"/>
    </source>
</evidence>
<dbReference type="EMBL" id="JAPZBU010000006">
    <property type="protein sequence ID" value="KAJ5398305.1"/>
    <property type="molecule type" value="Genomic_DNA"/>
</dbReference>
<protein>
    <submittedName>
        <fullName evidence="2">Uncharacterized protein</fullName>
    </submittedName>
</protein>
<name>A0A9W9W486_9EURO</name>
<evidence type="ECO:0000313" key="2">
    <source>
        <dbReference type="EMBL" id="KAJ5398305.1"/>
    </source>
</evidence>
<comment type="caution">
    <text evidence="2">The sequence shown here is derived from an EMBL/GenBank/DDBJ whole genome shotgun (WGS) entry which is preliminary data.</text>
</comment>
<accession>A0A9W9W486</accession>
<dbReference type="GeneID" id="81370035"/>
<reference evidence="2" key="2">
    <citation type="journal article" date="2023" name="IMA Fungus">
        <title>Comparative genomic study of the Penicillium genus elucidates a diverse pangenome and 15 lateral gene transfer events.</title>
        <authorList>
            <person name="Petersen C."/>
            <person name="Sorensen T."/>
            <person name="Nielsen M.R."/>
            <person name="Sondergaard T.E."/>
            <person name="Sorensen J.L."/>
            <person name="Fitzpatrick D.A."/>
            <person name="Frisvad J.C."/>
            <person name="Nielsen K.L."/>
        </authorList>
    </citation>
    <scope>NUCLEOTIDE SEQUENCE</scope>
    <source>
        <strain evidence="2">IBT 29677</strain>
    </source>
</reference>